<dbReference type="InterPro" id="IPR011990">
    <property type="entry name" value="TPR-like_helical_dom_sf"/>
</dbReference>
<keyword evidence="4" id="KW-1185">Reference proteome</keyword>
<comment type="caution">
    <text evidence="3">The sequence shown here is derived from an EMBL/GenBank/DDBJ whole genome shotgun (WGS) entry which is preliminary data.</text>
</comment>
<reference evidence="3 4" key="1">
    <citation type="journal article" date="2024" name="Nat. Commun.">
        <title>Phylogenomics reveals the evolutionary origins of lichenization in chlorophyte algae.</title>
        <authorList>
            <person name="Puginier C."/>
            <person name="Libourel C."/>
            <person name="Otte J."/>
            <person name="Skaloud P."/>
            <person name="Haon M."/>
            <person name="Grisel S."/>
            <person name="Petersen M."/>
            <person name="Berrin J.G."/>
            <person name="Delaux P.M."/>
            <person name="Dal Grande F."/>
            <person name="Keller J."/>
        </authorList>
    </citation>
    <scope>NUCLEOTIDE SEQUENCE [LARGE SCALE GENOMIC DNA]</scope>
    <source>
        <strain evidence="3 4">SAG 216-7</strain>
    </source>
</reference>
<organism evidence="3 4">
    <name type="scientific">Coccomyxa subellipsoidea</name>
    <dbReference type="NCBI Taxonomy" id="248742"/>
    <lineage>
        <taxon>Eukaryota</taxon>
        <taxon>Viridiplantae</taxon>
        <taxon>Chlorophyta</taxon>
        <taxon>core chlorophytes</taxon>
        <taxon>Trebouxiophyceae</taxon>
        <taxon>Trebouxiophyceae incertae sedis</taxon>
        <taxon>Coccomyxaceae</taxon>
        <taxon>Coccomyxa</taxon>
    </lineage>
</organism>
<accession>A0ABR2YH35</accession>
<dbReference type="Pfam" id="PF13432">
    <property type="entry name" value="TPR_16"/>
    <property type="match status" value="1"/>
</dbReference>
<protein>
    <recommendedName>
        <fullName evidence="5">TPR-like protein</fullName>
    </recommendedName>
</protein>
<dbReference type="Proteomes" id="UP001491310">
    <property type="component" value="Unassembled WGS sequence"/>
</dbReference>
<dbReference type="EMBL" id="JALJOT010000012">
    <property type="protein sequence ID" value="KAK9905067.1"/>
    <property type="molecule type" value="Genomic_DNA"/>
</dbReference>
<dbReference type="InterPro" id="IPR019734">
    <property type="entry name" value="TPR_rpt"/>
</dbReference>
<proteinExistence type="predicted"/>
<evidence type="ECO:0000313" key="3">
    <source>
        <dbReference type="EMBL" id="KAK9905067.1"/>
    </source>
</evidence>
<dbReference type="PANTHER" id="PTHR12558">
    <property type="entry name" value="CELL DIVISION CYCLE 16,23,27"/>
    <property type="match status" value="1"/>
</dbReference>
<feature type="region of interest" description="Disordered" evidence="2">
    <location>
        <begin position="615"/>
        <end position="656"/>
    </location>
</feature>
<sequence>MELLRTRITHLLENELYGSAEVLGGILLSPSTQALHPESLHDRAENMVLFADALDGLKEYRRALKYYRQAQQLFHISSLGQGTSVKGRGCPPELHVKIAQCCTNLSLYSDALAELEAIEKPARTLKVHNSMARLYRRLGKKTAAIAAYQDCLRLCPYAVEALQALTEMDCSPKDLVTLMPKSQSPQTEEAASSERPLAPSVGGDLEGCIHIMMCGYAALAASDYAAAAVHFTSLTGLLPDNLHALLCAAQALAGKGDTSAALGLYARSRALDPANAWGMDRYALLLRDQGDQSELSRLWQDLRSCAGSRPETCVAGSAYWEASGHLAQAMQCAEEGLRQNAESQMLHIQRGHLYMRRADPQAASKDFSLALGSPIEMVAYKELVAAYIQLGSHKKALKVAQLAMKAAPHSAHGLVMMGRVQAAMGSPCEAQRSYEGAVRSDPKCMEASIALADIHRTAGRPKEAMEVLKQQMLTASSEELQLRLAHSYLELGQATAPEQDESCLGQAFLLYQAVLAHAPHNNDAKQGVLSLRQLLSAGRSAGSVPQPARRSVEHIPCIPQAFKPVVITDAALLIPAAYEAAYAGAREGTRANLTLATAPPIPAAYGAAYAGAPGVRESLESPEPSPREIVVQPPPARKKVVHRGRLWRDLPPPTVL</sequence>
<keyword evidence="1" id="KW-0802">TPR repeat</keyword>
<dbReference type="Gene3D" id="1.25.40.10">
    <property type="entry name" value="Tetratricopeptide repeat domain"/>
    <property type="match status" value="2"/>
</dbReference>
<evidence type="ECO:0000256" key="2">
    <source>
        <dbReference type="SAM" id="MobiDB-lite"/>
    </source>
</evidence>
<evidence type="ECO:0000256" key="1">
    <source>
        <dbReference type="ARBA" id="ARBA00022803"/>
    </source>
</evidence>
<dbReference type="SUPFAM" id="SSF48452">
    <property type="entry name" value="TPR-like"/>
    <property type="match status" value="2"/>
</dbReference>
<evidence type="ECO:0008006" key="5">
    <source>
        <dbReference type="Google" id="ProtNLM"/>
    </source>
</evidence>
<dbReference type="Pfam" id="PF13181">
    <property type="entry name" value="TPR_8"/>
    <property type="match status" value="1"/>
</dbReference>
<feature type="compositionally biased region" description="Basic residues" evidence="2">
    <location>
        <begin position="636"/>
        <end position="645"/>
    </location>
</feature>
<dbReference type="SMART" id="SM00028">
    <property type="entry name" value="TPR"/>
    <property type="match status" value="4"/>
</dbReference>
<gene>
    <name evidence="3" type="ORF">WJX75_009095</name>
</gene>
<evidence type="ECO:0000313" key="4">
    <source>
        <dbReference type="Proteomes" id="UP001491310"/>
    </source>
</evidence>
<name>A0ABR2YH35_9CHLO</name>
<dbReference type="PANTHER" id="PTHR12558:SF36">
    <property type="entry name" value="ANAPHASE-PROMOTING COMPLEX SUBUNIT 7"/>
    <property type="match status" value="1"/>
</dbReference>